<dbReference type="EMBL" id="LXQA010173574">
    <property type="protein sequence ID" value="MCI29577.1"/>
    <property type="molecule type" value="Genomic_DNA"/>
</dbReference>
<evidence type="ECO:0000256" key="1">
    <source>
        <dbReference type="SAM" id="MobiDB-lite"/>
    </source>
</evidence>
<evidence type="ECO:0000313" key="3">
    <source>
        <dbReference type="Proteomes" id="UP000265520"/>
    </source>
</evidence>
<dbReference type="AlphaFoldDB" id="A0A392R003"/>
<proteinExistence type="predicted"/>
<evidence type="ECO:0000313" key="2">
    <source>
        <dbReference type="EMBL" id="MCI29577.1"/>
    </source>
</evidence>
<dbReference type="Proteomes" id="UP000265520">
    <property type="component" value="Unassembled WGS sequence"/>
</dbReference>
<protein>
    <submittedName>
        <fullName evidence="2">Polyol transporter 5-like</fullName>
    </submittedName>
</protein>
<reference evidence="2 3" key="1">
    <citation type="journal article" date="2018" name="Front. Plant Sci.">
        <title>Red Clover (Trifolium pratense) and Zigzag Clover (T. medium) - A Picture of Genomic Similarities and Differences.</title>
        <authorList>
            <person name="Dluhosova J."/>
            <person name="Istvanek J."/>
            <person name="Nedelnik J."/>
            <person name="Repkova J."/>
        </authorList>
    </citation>
    <scope>NUCLEOTIDE SEQUENCE [LARGE SCALE GENOMIC DNA]</scope>
    <source>
        <strain evidence="3">cv. 10/8</strain>
        <tissue evidence="2">Leaf</tissue>
    </source>
</reference>
<sequence>MAEGEETTTLKSLEDFDPQKKPKRNKFACACAILASMTSILLGY</sequence>
<name>A0A392R003_9FABA</name>
<organism evidence="2 3">
    <name type="scientific">Trifolium medium</name>
    <dbReference type="NCBI Taxonomy" id="97028"/>
    <lineage>
        <taxon>Eukaryota</taxon>
        <taxon>Viridiplantae</taxon>
        <taxon>Streptophyta</taxon>
        <taxon>Embryophyta</taxon>
        <taxon>Tracheophyta</taxon>
        <taxon>Spermatophyta</taxon>
        <taxon>Magnoliopsida</taxon>
        <taxon>eudicotyledons</taxon>
        <taxon>Gunneridae</taxon>
        <taxon>Pentapetalae</taxon>
        <taxon>rosids</taxon>
        <taxon>fabids</taxon>
        <taxon>Fabales</taxon>
        <taxon>Fabaceae</taxon>
        <taxon>Papilionoideae</taxon>
        <taxon>50 kb inversion clade</taxon>
        <taxon>NPAAA clade</taxon>
        <taxon>Hologalegina</taxon>
        <taxon>IRL clade</taxon>
        <taxon>Trifolieae</taxon>
        <taxon>Trifolium</taxon>
    </lineage>
</organism>
<accession>A0A392R003</accession>
<feature type="non-terminal residue" evidence="2">
    <location>
        <position position="44"/>
    </location>
</feature>
<comment type="caution">
    <text evidence="2">The sequence shown here is derived from an EMBL/GenBank/DDBJ whole genome shotgun (WGS) entry which is preliminary data.</text>
</comment>
<feature type="region of interest" description="Disordered" evidence="1">
    <location>
        <begin position="1"/>
        <end position="23"/>
    </location>
</feature>
<keyword evidence="3" id="KW-1185">Reference proteome</keyword>